<feature type="compositionally biased region" description="Low complexity" evidence="5">
    <location>
        <begin position="369"/>
        <end position="388"/>
    </location>
</feature>
<feature type="domain" description="Integral membrane bound transporter" evidence="9">
    <location>
        <begin position="650"/>
        <end position="784"/>
    </location>
</feature>
<evidence type="ECO:0000259" key="9">
    <source>
        <dbReference type="Pfam" id="PF13515"/>
    </source>
</evidence>
<evidence type="ECO:0000256" key="2">
    <source>
        <dbReference type="ARBA" id="ARBA00022692"/>
    </source>
</evidence>
<dbReference type="Pfam" id="PF13515">
    <property type="entry name" value="FUSC_2"/>
    <property type="match status" value="1"/>
</dbReference>
<feature type="transmembrane region" description="Helical" evidence="6">
    <location>
        <begin position="63"/>
        <end position="80"/>
    </location>
</feature>
<evidence type="ECO:0000313" key="11">
    <source>
        <dbReference type="Proteomes" id="UP000186601"/>
    </source>
</evidence>
<evidence type="ECO:0000259" key="8">
    <source>
        <dbReference type="Pfam" id="PF10337"/>
    </source>
</evidence>
<keyword evidence="3 6" id="KW-1133">Transmembrane helix</keyword>
<dbReference type="InterPro" id="IPR049453">
    <property type="entry name" value="Memb_transporter_dom"/>
</dbReference>
<feature type="transmembrane region" description="Helical" evidence="6">
    <location>
        <begin position="236"/>
        <end position="255"/>
    </location>
</feature>
<keyword evidence="11" id="KW-1185">Reference proteome</keyword>
<feature type="transmembrane region" description="Helical" evidence="6">
    <location>
        <begin position="110"/>
        <end position="132"/>
    </location>
</feature>
<feature type="transmembrane region" description="Helical" evidence="6">
    <location>
        <begin position="770"/>
        <end position="787"/>
    </location>
</feature>
<feature type="transmembrane region" description="Helical" evidence="6">
    <location>
        <begin position="729"/>
        <end position="750"/>
    </location>
</feature>
<gene>
    <name evidence="10" type="ORF">PHLCEN_2v11350</name>
</gene>
<protein>
    <recommendedName>
        <fullName evidence="12">ER transporter 6TM N-terminal domain-containing protein</fullName>
    </recommendedName>
</protein>
<reference evidence="10 11" key="1">
    <citation type="submission" date="2018-02" db="EMBL/GenBank/DDBJ databases">
        <title>Genome sequence of the basidiomycete white-rot fungus Phlebia centrifuga.</title>
        <authorList>
            <person name="Granchi Z."/>
            <person name="Peng M."/>
            <person name="de Vries R.P."/>
            <person name="Hilden K."/>
            <person name="Makela M.R."/>
            <person name="Grigoriev I."/>
            <person name="Riley R."/>
        </authorList>
    </citation>
    <scope>NUCLEOTIDE SEQUENCE [LARGE SCALE GENOMIC DNA]</scope>
    <source>
        <strain evidence="10 11">FBCC195</strain>
    </source>
</reference>
<feature type="transmembrane region" description="Helical" evidence="6">
    <location>
        <begin position="204"/>
        <end position="224"/>
    </location>
</feature>
<sequence length="1040" mass="114340">MASDIVDSSNSLNRPPAAEEKSEESQNSPTNKSATPAPPKSTIWDKLPPWVSANLRSNRARKMWLRCWIASWAAFIIILPNKSLSTLGNAAFFSLLASFMIPANMPVQLFLFALSTMVVGMCLGWGLGAAAMRAALASRNQLVLKQSLLREQQSVAGLSNPDALFQADIFAGKFLDTRSTVVFGCFLGLGSFFFALIRAYAPKLIIMSVFGTVTLDIFCSYGPLFPFGEYTIVNSLLISVASYIAIGIVLITLVFPETVNHAALIGTSDLIGKLKHMVDIQQRVLDASQEDLVTGQPLANKLQAARAGILVQIQQVIASTKFIGGEFSWGKWNGDDITALHEPLMSVVSRTSALHSFAKLVGHPRFTGDSASEQPSEPSDASSSSVSNVFSGDTYLLRQLRERNNATEAQHSVRVADLLPVIEDATSDLRNACSAGLASVKTLLDGINSRRYARKGATESQQQLADLDQAIERLNICLAEFKEHKRLILVEPFQSLLQSADTTKGPMPLRSLYVAYVFAANLVVLARAILKLMETVQATAAKRKKNRLWMPGGLRALAKAIVSRGETSDQAAGEDNVPQAEEEVKKEECAYKLDPDSRPPTNALQRAASTIHSLYKWCKTPEALFTAKYVILTIVLWIPAICHRSAHFIYAEKGLWALIMAQTTLNIFASDQIFNYVARILGTFFGAVFGLLAWYIGSAKSNGSPYGSAAVMAVFLVPLTFIRLFSPPQYLPGVLLFVVTYALIMGYSWIDGHLPVVGNPGIGWPIAWKRFVQVMIGCAASFIFMMLPPKSGRKAVRLRNSATITSLSFLYRDIVAAWISSEETSLTEKRISPAHSVEWIPGFRDRLLAVAAQLQAVKVQTMIAKWEGSIRGAWPGDEYMKMANVQTEMISSLALLGGALSQVDSHMRLSFLQYTRVVNPNFIADVMATFSLVSQALRTGEPFPQALRQNLFDRLHYHGNVGHRSLATGGDVTHEALHRDHLNAIMQYEYMFYATAVSAVFQMLDGLNELREIATRLCGEVPLQGFARWKDEYDRAHVLA</sequence>
<organism evidence="10 11">
    <name type="scientific">Hermanssonia centrifuga</name>
    <dbReference type="NCBI Taxonomy" id="98765"/>
    <lineage>
        <taxon>Eukaryota</taxon>
        <taxon>Fungi</taxon>
        <taxon>Dikarya</taxon>
        <taxon>Basidiomycota</taxon>
        <taxon>Agaricomycotina</taxon>
        <taxon>Agaricomycetes</taxon>
        <taxon>Polyporales</taxon>
        <taxon>Meruliaceae</taxon>
        <taxon>Hermanssonia</taxon>
    </lineage>
</organism>
<proteinExistence type="predicted"/>
<keyword evidence="4 6" id="KW-0472">Membrane</keyword>
<feature type="transmembrane region" description="Helical" evidence="6">
    <location>
        <begin position="180"/>
        <end position="197"/>
    </location>
</feature>
<dbReference type="PANTHER" id="PTHR37994:SF3">
    <property type="entry name" value="ER TRANSPORTER 6TM N-TERMINAL DOMAIN-CONTAINING PROTEIN"/>
    <property type="match status" value="1"/>
</dbReference>
<evidence type="ECO:0008006" key="12">
    <source>
        <dbReference type="Google" id="ProtNLM"/>
    </source>
</evidence>
<feature type="region of interest" description="Disordered" evidence="5">
    <location>
        <begin position="366"/>
        <end position="388"/>
    </location>
</feature>
<feature type="transmembrane region" description="Helical" evidence="6">
    <location>
        <begin position="703"/>
        <end position="722"/>
    </location>
</feature>
<feature type="domain" description="DUF2421" evidence="7">
    <location>
        <begin position="789"/>
        <end position="1020"/>
    </location>
</feature>
<dbReference type="GO" id="GO:0016020">
    <property type="term" value="C:membrane"/>
    <property type="evidence" value="ECO:0007669"/>
    <property type="project" value="UniProtKB-SubCell"/>
</dbReference>
<evidence type="ECO:0000256" key="1">
    <source>
        <dbReference type="ARBA" id="ARBA00004141"/>
    </source>
</evidence>
<feature type="domain" description="Putative ER transporter 6TM N-terminal" evidence="8">
    <location>
        <begin position="47"/>
        <end position="490"/>
    </location>
</feature>
<dbReference type="Pfam" id="PF10334">
    <property type="entry name" value="BRE4"/>
    <property type="match status" value="1"/>
</dbReference>
<dbReference type="InterPro" id="IPR018820">
    <property type="entry name" value="BRE4-related_DUF2421"/>
</dbReference>
<feature type="region of interest" description="Disordered" evidence="5">
    <location>
        <begin position="1"/>
        <end position="43"/>
    </location>
</feature>
<dbReference type="EMBL" id="MLYV02001135">
    <property type="protein sequence ID" value="PSR72787.1"/>
    <property type="molecule type" value="Genomic_DNA"/>
</dbReference>
<evidence type="ECO:0000313" key="10">
    <source>
        <dbReference type="EMBL" id="PSR72787.1"/>
    </source>
</evidence>
<feature type="transmembrane region" description="Helical" evidence="6">
    <location>
        <begin position="676"/>
        <end position="697"/>
    </location>
</feature>
<dbReference type="AlphaFoldDB" id="A0A2R6NK90"/>
<dbReference type="STRING" id="98765.A0A2R6NK90"/>
<dbReference type="OrthoDB" id="2274698at2759"/>
<feature type="compositionally biased region" description="Polar residues" evidence="5">
    <location>
        <begin position="25"/>
        <end position="34"/>
    </location>
</feature>
<comment type="subcellular location">
    <subcellularLocation>
        <location evidence="1">Membrane</location>
        <topology evidence="1">Multi-pass membrane protein</topology>
    </subcellularLocation>
</comment>
<comment type="caution">
    <text evidence="10">The sequence shown here is derived from an EMBL/GenBank/DDBJ whole genome shotgun (WGS) entry which is preliminary data.</text>
</comment>
<dbReference type="Proteomes" id="UP000186601">
    <property type="component" value="Unassembled WGS sequence"/>
</dbReference>
<feature type="transmembrane region" description="Helical" evidence="6">
    <location>
        <begin position="623"/>
        <end position="642"/>
    </location>
</feature>
<evidence type="ECO:0000256" key="6">
    <source>
        <dbReference type="SAM" id="Phobius"/>
    </source>
</evidence>
<evidence type="ECO:0000259" key="7">
    <source>
        <dbReference type="Pfam" id="PF10334"/>
    </source>
</evidence>
<evidence type="ECO:0000256" key="5">
    <source>
        <dbReference type="SAM" id="MobiDB-lite"/>
    </source>
</evidence>
<feature type="transmembrane region" description="Helical" evidence="6">
    <location>
        <begin position="512"/>
        <end position="530"/>
    </location>
</feature>
<evidence type="ECO:0000256" key="4">
    <source>
        <dbReference type="ARBA" id="ARBA00023136"/>
    </source>
</evidence>
<accession>A0A2R6NK90</accession>
<name>A0A2R6NK90_9APHY</name>
<dbReference type="InterPro" id="IPR018823">
    <property type="entry name" value="ArAE_2_N"/>
</dbReference>
<evidence type="ECO:0000256" key="3">
    <source>
        <dbReference type="ARBA" id="ARBA00022989"/>
    </source>
</evidence>
<dbReference type="Pfam" id="PF10337">
    <property type="entry name" value="ArAE_2_N"/>
    <property type="match status" value="1"/>
</dbReference>
<feature type="compositionally biased region" description="Polar residues" evidence="5">
    <location>
        <begin position="1"/>
        <end position="13"/>
    </location>
</feature>
<dbReference type="PANTHER" id="PTHR37994">
    <property type="entry name" value="ARAE_2_N DOMAIN-CONTAINING PROTEIN-RELATED"/>
    <property type="match status" value="1"/>
</dbReference>
<keyword evidence="2 6" id="KW-0812">Transmembrane</keyword>